<evidence type="ECO:0000256" key="1">
    <source>
        <dbReference type="ARBA" id="ARBA00004477"/>
    </source>
</evidence>
<keyword evidence="3" id="KW-0256">Endoplasmic reticulum</keyword>
<gene>
    <name evidence="8" type="ORF">SNE40_003124</name>
</gene>
<dbReference type="AlphaFoldDB" id="A0AAN8Q885"/>
<evidence type="ECO:0000313" key="8">
    <source>
        <dbReference type="EMBL" id="KAK6191432.1"/>
    </source>
</evidence>
<name>A0AAN8Q885_PATCE</name>
<dbReference type="Proteomes" id="UP001347796">
    <property type="component" value="Unassembled WGS sequence"/>
</dbReference>
<keyword evidence="9" id="KW-1185">Reference proteome</keyword>
<evidence type="ECO:0000256" key="3">
    <source>
        <dbReference type="ARBA" id="ARBA00022824"/>
    </source>
</evidence>
<dbReference type="GO" id="GO:0005789">
    <property type="term" value="C:endoplasmic reticulum membrane"/>
    <property type="evidence" value="ECO:0007669"/>
    <property type="project" value="UniProtKB-SubCell"/>
</dbReference>
<proteinExistence type="predicted"/>
<dbReference type="Pfam" id="PF11712">
    <property type="entry name" value="Vma12"/>
    <property type="match status" value="1"/>
</dbReference>
<feature type="transmembrane region" description="Helical" evidence="7">
    <location>
        <begin position="66"/>
        <end position="84"/>
    </location>
</feature>
<comment type="subcellular location">
    <subcellularLocation>
        <location evidence="1">Endoplasmic reticulum membrane</location>
        <topology evidence="1">Multi-pass membrane protein</topology>
    </subcellularLocation>
</comment>
<keyword evidence="5 7" id="KW-0472">Membrane</keyword>
<dbReference type="PANTHER" id="PTHR31394:SF1">
    <property type="entry name" value="TRANSMEMBRANE PROTEIN 199"/>
    <property type="match status" value="1"/>
</dbReference>
<keyword evidence="4 7" id="KW-1133">Transmembrane helix</keyword>
<reference evidence="8 9" key="1">
    <citation type="submission" date="2024-01" db="EMBL/GenBank/DDBJ databases">
        <title>The genome of the rayed Mediterranean limpet Patella caerulea (Linnaeus, 1758).</title>
        <authorList>
            <person name="Anh-Thu Weber A."/>
            <person name="Halstead-Nussloch G."/>
        </authorList>
    </citation>
    <scope>NUCLEOTIDE SEQUENCE [LARGE SCALE GENOMIC DNA]</scope>
    <source>
        <strain evidence="8">AATW-2023a</strain>
        <tissue evidence="8">Whole specimen</tissue>
    </source>
</reference>
<evidence type="ECO:0000256" key="5">
    <source>
        <dbReference type="ARBA" id="ARBA00023136"/>
    </source>
</evidence>
<sequence length="122" mass="14010">MLDESDLHLPTITPPTRNPELEARVQKLRNEQANREYKEMTRNVNLSERCKTDTFGEEIKSLNRQMIAVFNFIVTVGAGFAFGYKTVEYSVGYSLPMQMMCGLIFGTLVFFADLYFLLKHTA</sequence>
<dbReference type="EMBL" id="JAZGQO010000002">
    <property type="protein sequence ID" value="KAK6191432.1"/>
    <property type="molecule type" value="Genomic_DNA"/>
</dbReference>
<keyword evidence="2 7" id="KW-0812">Transmembrane</keyword>
<protein>
    <recommendedName>
        <fullName evidence="10">Transmembrane protein 199</fullName>
    </recommendedName>
</protein>
<evidence type="ECO:0000256" key="2">
    <source>
        <dbReference type="ARBA" id="ARBA00022692"/>
    </source>
</evidence>
<keyword evidence="6" id="KW-0175">Coiled coil</keyword>
<accession>A0AAN8Q885</accession>
<evidence type="ECO:0008006" key="10">
    <source>
        <dbReference type="Google" id="ProtNLM"/>
    </source>
</evidence>
<dbReference type="PANTHER" id="PTHR31394">
    <property type="entry name" value="TRANSMEMBRANE PROTEIN 199"/>
    <property type="match status" value="1"/>
</dbReference>
<evidence type="ECO:0000256" key="6">
    <source>
        <dbReference type="SAM" id="Coils"/>
    </source>
</evidence>
<feature type="coiled-coil region" evidence="6">
    <location>
        <begin position="23"/>
        <end position="50"/>
    </location>
</feature>
<evidence type="ECO:0000256" key="7">
    <source>
        <dbReference type="SAM" id="Phobius"/>
    </source>
</evidence>
<comment type="caution">
    <text evidence="8">The sequence shown here is derived from an EMBL/GenBank/DDBJ whole genome shotgun (WGS) entry which is preliminary data.</text>
</comment>
<dbReference type="InterPro" id="IPR021013">
    <property type="entry name" value="ATPase_Vma12"/>
</dbReference>
<evidence type="ECO:0000313" key="9">
    <source>
        <dbReference type="Proteomes" id="UP001347796"/>
    </source>
</evidence>
<evidence type="ECO:0000256" key="4">
    <source>
        <dbReference type="ARBA" id="ARBA00022989"/>
    </source>
</evidence>
<feature type="transmembrane region" description="Helical" evidence="7">
    <location>
        <begin position="96"/>
        <end position="118"/>
    </location>
</feature>
<dbReference type="GO" id="GO:0070072">
    <property type="term" value="P:vacuolar proton-transporting V-type ATPase complex assembly"/>
    <property type="evidence" value="ECO:0007669"/>
    <property type="project" value="InterPro"/>
</dbReference>
<organism evidence="8 9">
    <name type="scientific">Patella caerulea</name>
    <name type="common">Rayed Mediterranean limpet</name>
    <dbReference type="NCBI Taxonomy" id="87958"/>
    <lineage>
        <taxon>Eukaryota</taxon>
        <taxon>Metazoa</taxon>
        <taxon>Spiralia</taxon>
        <taxon>Lophotrochozoa</taxon>
        <taxon>Mollusca</taxon>
        <taxon>Gastropoda</taxon>
        <taxon>Patellogastropoda</taxon>
        <taxon>Patelloidea</taxon>
        <taxon>Patellidae</taxon>
        <taxon>Patella</taxon>
    </lineage>
</organism>